<proteinExistence type="predicted"/>
<keyword evidence="3" id="KW-1185">Reference proteome</keyword>
<organism evidence="2 3">
    <name type="scientific">Fervidicella metallireducens AeB</name>
    <dbReference type="NCBI Taxonomy" id="1403537"/>
    <lineage>
        <taxon>Bacteria</taxon>
        <taxon>Bacillati</taxon>
        <taxon>Bacillota</taxon>
        <taxon>Clostridia</taxon>
        <taxon>Eubacteriales</taxon>
        <taxon>Clostridiaceae</taxon>
        <taxon>Fervidicella</taxon>
    </lineage>
</organism>
<dbReference type="Proteomes" id="UP000019681">
    <property type="component" value="Unassembled WGS sequence"/>
</dbReference>
<accession>A0A017RYK9</accession>
<dbReference type="RefSeq" id="WP_035377756.1">
    <property type="nucleotide sequence ID" value="NZ_AZQP01000004.1"/>
</dbReference>
<dbReference type="AlphaFoldDB" id="A0A017RYK9"/>
<comment type="caution">
    <text evidence="2">The sequence shown here is derived from an EMBL/GenBank/DDBJ whole genome shotgun (WGS) entry which is preliminary data.</text>
</comment>
<dbReference type="STRING" id="1403537.Q428_02260"/>
<evidence type="ECO:0000313" key="2">
    <source>
        <dbReference type="EMBL" id="EYE89484.1"/>
    </source>
</evidence>
<sequence>MSVINERVVKSKYRALQTILSRTIDFNNIKVKNVMNFKGKIKSVKYKSTAEHIEVIIKYEIYLAYYVEENDEEVCYTSVIEDIAILRFYRINFRPFPYQKDFKDGRFEIDIRNLKHTSDIDISCRILYLEISANIVVYLVKERSIEVEEKNLSLMYSQDLSQVALSCDTPNRDIKNYLCNLDDISKLAIKKIDDLESENSYLKDELYKKELEVKKMMDDYMDYKKRVDALSQECIRLTERIKEMEDKYIKEQRRANLLEKENCRNLDENKKLKKEIQEIINEIEKKKPSLKEKIKDILKKEI</sequence>
<name>A0A017RYK9_9CLOT</name>
<feature type="coiled-coil region" evidence="1">
    <location>
        <begin position="192"/>
        <end position="300"/>
    </location>
</feature>
<evidence type="ECO:0000256" key="1">
    <source>
        <dbReference type="SAM" id="Coils"/>
    </source>
</evidence>
<keyword evidence="1" id="KW-0175">Coiled coil</keyword>
<dbReference type="EMBL" id="AZQP01000004">
    <property type="protein sequence ID" value="EYE89484.1"/>
    <property type="molecule type" value="Genomic_DNA"/>
</dbReference>
<protein>
    <submittedName>
        <fullName evidence="2">Uncharacterized protein</fullName>
    </submittedName>
</protein>
<reference evidence="2 3" key="1">
    <citation type="journal article" date="2014" name="Genome Announc.">
        <title>Draft Genome Sequence of Fervidicella metallireducens Strain AeBT, an Iron-Reducing Thermoanaerobe from the Great Artesian Basin.</title>
        <authorList>
            <person name="Patel B.K."/>
        </authorList>
    </citation>
    <scope>NUCLEOTIDE SEQUENCE [LARGE SCALE GENOMIC DNA]</scope>
    <source>
        <strain evidence="2 3">AeB</strain>
    </source>
</reference>
<gene>
    <name evidence="2" type="ORF">Q428_02260</name>
</gene>
<evidence type="ECO:0000313" key="3">
    <source>
        <dbReference type="Proteomes" id="UP000019681"/>
    </source>
</evidence>
<dbReference type="OrthoDB" id="1951663at2"/>